<comment type="caution">
    <text evidence="3">The sequence shown here is derived from an EMBL/GenBank/DDBJ whole genome shotgun (WGS) entry which is preliminary data.</text>
</comment>
<protein>
    <recommendedName>
        <fullName evidence="5">Kinetochore protein fta7</fullName>
    </recommendedName>
</protein>
<feature type="compositionally biased region" description="Basic and acidic residues" evidence="2">
    <location>
        <begin position="8"/>
        <end position="22"/>
    </location>
</feature>
<reference evidence="3 4" key="1">
    <citation type="submission" date="2016-10" db="EMBL/GenBank/DDBJ databases">
        <title>Genome sequence of the ascomycete fungus Penicillium subrubescens.</title>
        <authorList>
            <person name="De Vries R.P."/>
            <person name="Peng M."/>
            <person name="Dilokpimol A."/>
            <person name="Hilden K."/>
            <person name="Makela M.R."/>
            <person name="Grigoriev I."/>
            <person name="Riley R."/>
            <person name="Granchi Z."/>
        </authorList>
    </citation>
    <scope>NUCLEOTIDE SEQUENCE [LARGE SCALE GENOMIC DNA]</scope>
    <source>
        <strain evidence="3 4">CBS 132785</strain>
    </source>
</reference>
<feature type="coiled-coil region" evidence="1">
    <location>
        <begin position="109"/>
        <end position="171"/>
    </location>
</feature>
<keyword evidence="4" id="KW-1185">Reference proteome</keyword>
<accession>A0A1Q5T8U0</accession>
<dbReference type="EMBL" id="MNBE01000698">
    <property type="protein sequence ID" value="OKO96608.1"/>
    <property type="molecule type" value="Genomic_DNA"/>
</dbReference>
<proteinExistence type="predicted"/>
<name>A0A1Q5T8U0_9EURO</name>
<dbReference type="STRING" id="1316194.A0A1Q5T8U0"/>
<organism evidence="3 4">
    <name type="scientific">Penicillium subrubescens</name>
    <dbReference type="NCBI Taxonomy" id="1316194"/>
    <lineage>
        <taxon>Eukaryota</taxon>
        <taxon>Fungi</taxon>
        <taxon>Dikarya</taxon>
        <taxon>Ascomycota</taxon>
        <taxon>Pezizomycotina</taxon>
        <taxon>Eurotiomycetes</taxon>
        <taxon>Eurotiomycetidae</taxon>
        <taxon>Eurotiales</taxon>
        <taxon>Aspergillaceae</taxon>
        <taxon>Penicillium</taxon>
    </lineage>
</organism>
<evidence type="ECO:0000256" key="1">
    <source>
        <dbReference type="SAM" id="Coils"/>
    </source>
</evidence>
<dbReference type="Proteomes" id="UP000186955">
    <property type="component" value="Unassembled WGS sequence"/>
</dbReference>
<dbReference type="Pfam" id="PF13094">
    <property type="entry name" value="CENP-Q"/>
    <property type="match status" value="1"/>
</dbReference>
<keyword evidence="1" id="KW-0175">Coiled coil</keyword>
<evidence type="ECO:0000256" key="2">
    <source>
        <dbReference type="SAM" id="MobiDB-lite"/>
    </source>
</evidence>
<evidence type="ECO:0000313" key="4">
    <source>
        <dbReference type="Proteomes" id="UP000186955"/>
    </source>
</evidence>
<evidence type="ECO:0000313" key="3">
    <source>
        <dbReference type="EMBL" id="OKO96608.1"/>
    </source>
</evidence>
<evidence type="ECO:0008006" key="5">
    <source>
        <dbReference type="Google" id="ProtNLM"/>
    </source>
</evidence>
<dbReference type="AlphaFoldDB" id="A0A1Q5T8U0"/>
<dbReference type="InterPro" id="IPR025212">
    <property type="entry name" value="CAD_CENP-Q"/>
</dbReference>
<sequence length="257" mass="29422">MPPKRKRSGDEETRTSENDSRKSYAYLKPSVRRIPEKTVKTKWTTLPEPVQDKVRDLFHSLERPVIVRQQNERKRIEAQSAVRAVVHNLGKRLPRMPFPPITKDSNFDYESALNEHRALEANLATIQDSADLLRAEIAKEEALLAEEKQSLQEMERNAKRAEVERKRQMKNEHPVLRKLDDLPQTDRQGGAEFTLLDIKKSQVTMDELGDDPEVRALMKQLHGHLQSMQSNTAPLAGLSEAITRSQAALDLYTTPND</sequence>
<gene>
    <name evidence="3" type="ORF">PENSUB_10783</name>
</gene>
<dbReference type="OrthoDB" id="2420947at2759"/>
<feature type="region of interest" description="Disordered" evidence="2">
    <location>
        <begin position="1"/>
        <end position="29"/>
    </location>
</feature>